<dbReference type="GeneID" id="98340624"/>
<evidence type="ECO:0000313" key="2">
    <source>
        <dbReference type="EMBL" id="PWK35501.1"/>
    </source>
</evidence>
<dbReference type="AlphaFoldDB" id="A0A316ETJ0"/>
<dbReference type="PROSITE" id="PS51257">
    <property type="entry name" value="PROKAR_LIPOPROTEIN"/>
    <property type="match status" value="1"/>
</dbReference>
<keyword evidence="3" id="KW-1185">Reference proteome</keyword>
<accession>A0A316ETJ0</accession>
<keyword evidence="1" id="KW-0732">Signal</keyword>
<protein>
    <submittedName>
        <fullName evidence="2">Uncharacterized protein</fullName>
    </submittedName>
</protein>
<feature type="signal peptide" evidence="1">
    <location>
        <begin position="1"/>
        <end position="26"/>
    </location>
</feature>
<sequence>MIRRPPFHALALGAALAVTLAACKPAAPTNDTFARALAAHIDSHAELCVGRHAWPIDVPDVPERNMLRDYQQLSALEHAGLVSHEAGLTMKRDRHDGTFDTVPAWRYALTDTGRTFFKAHPETANAHAAGMPDLCYGKLRLQEVRGFTPIQRDPDARRDITTVTYTYTFDAAPWTHDEAVQRAFPVLARVVNGSGKDALRQEMMNSPEGWVAR</sequence>
<feature type="chain" id="PRO_5016355545" evidence="1">
    <location>
        <begin position="27"/>
        <end position="213"/>
    </location>
</feature>
<dbReference type="EMBL" id="QGGT01000002">
    <property type="protein sequence ID" value="PWK35501.1"/>
    <property type="molecule type" value="Genomic_DNA"/>
</dbReference>
<dbReference type="Proteomes" id="UP000245754">
    <property type="component" value="Unassembled WGS sequence"/>
</dbReference>
<evidence type="ECO:0000313" key="3">
    <source>
        <dbReference type="Proteomes" id="UP000245754"/>
    </source>
</evidence>
<comment type="caution">
    <text evidence="2">The sequence shown here is derived from an EMBL/GenBank/DDBJ whole genome shotgun (WGS) entry which is preliminary data.</text>
</comment>
<evidence type="ECO:0000256" key="1">
    <source>
        <dbReference type="SAM" id="SignalP"/>
    </source>
</evidence>
<organism evidence="2 3">
    <name type="scientific">Cupriavidus plantarum</name>
    <dbReference type="NCBI Taxonomy" id="942865"/>
    <lineage>
        <taxon>Bacteria</taxon>
        <taxon>Pseudomonadati</taxon>
        <taxon>Pseudomonadota</taxon>
        <taxon>Betaproteobacteria</taxon>
        <taxon>Burkholderiales</taxon>
        <taxon>Burkholderiaceae</taxon>
        <taxon>Cupriavidus</taxon>
    </lineage>
</organism>
<name>A0A316ETJ0_9BURK</name>
<proteinExistence type="predicted"/>
<reference evidence="2 3" key="1">
    <citation type="submission" date="2018-05" db="EMBL/GenBank/DDBJ databases">
        <title>Genomic Encyclopedia of Type Strains, Phase IV (KMG-V): Genome sequencing to study the core and pangenomes of soil and plant-associated prokaryotes.</title>
        <authorList>
            <person name="Whitman W."/>
        </authorList>
    </citation>
    <scope>NUCLEOTIDE SEQUENCE [LARGE SCALE GENOMIC DNA]</scope>
    <source>
        <strain evidence="2 3">SLV-132</strain>
    </source>
</reference>
<dbReference type="RefSeq" id="WP_109583549.1">
    <property type="nucleotide sequence ID" value="NZ_CAJPUX010000002.1"/>
</dbReference>
<gene>
    <name evidence="2" type="ORF">C7419_102779</name>
</gene>